<reference evidence="2 3" key="1">
    <citation type="journal article" date="2012" name="J. Bacteriol.">
        <title>Complete Genome Sequence of Desulfurococcus fermentans, a Hyperthermophilic Cellulolytic Crenarchaeon Isolated from a Freshwater Hot Spring in Kamchatka, Russia.</title>
        <authorList>
            <person name="Susanti D."/>
            <person name="Johnson E.F."/>
            <person name="Rodriguez J.R."/>
            <person name="Anderson I."/>
            <person name="Perevalova A.A."/>
            <person name="Kyrpides N."/>
            <person name="Lucas S."/>
            <person name="Han J."/>
            <person name="Lapidus A."/>
            <person name="Cheng J.F."/>
            <person name="Goodwin L."/>
            <person name="Pitluck S."/>
            <person name="Mavrommatis K."/>
            <person name="Peters L."/>
            <person name="Land M.L."/>
            <person name="Hauser L."/>
            <person name="Gopalan V."/>
            <person name="Chan P.P."/>
            <person name="Lowe T.M."/>
            <person name="Atomi H."/>
            <person name="Bonch-Osmolovskaya E.A."/>
            <person name="Woyke T."/>
            <person name="Mukhopadhyay B."/>
        </authorList>
    </citation>
    <scope>NUCLEOTIDE SEQUENCE [LARGE SCALE GENOMIC DNA]</scope>
    <source>
        <strain evidence="2 3">DSM 16532</strain>
    </source>
</reference>
<accession>I3XPZ1</accession>
<dbReference type="AlphaFoldDB" id="I3XPZ1"/>
<keyword evidence="1" id="KW-0472">Membrane</keyword>
<organism evidence="2 3">
    <name type="scientific">Desulfurococcus amylolyticus DSM 16532</name>
    <dbReference type="NCBI Taxonomy" id="768672"/>
    <lineage>
        <taxon>Archaea</taxon>
        <taxon>Thermoproteota</taxon>
        <taxon>Thermoprotei</taxon>
        <taxon>Desulfurococcales</taxon>
        <taxon>Desulfurococcaceae</taxon>
        <taxon>Desulfurococcus</taxon>
    </lineage>
</organism>
<keyword evidence="1" id="KW-1133">Transmembrane helix</keyword>
<name>I3XPZ1_DESAM</name>
<evidence type="ECO:0000256" key="1">
    <source>
        <dbReference type="SAM" id="Phobius"/>
    </source>
</evidence>
<keyword evidence="3" id="KW-1185">Reference proteome</keyword>
<dbReference type="HOGENOM" id="CLU_2550088_0_0_2"/>
<gene>
    <name evidence="2" type="ORF">Desfe_0102</name>
</gene>
<keyword evidence="1" id="KW-0812">Transmembrane</keyword>
<sequence length="82" mass="9380">MFNSIINQLTIARSQNRFIEVRGEICIMSSKVGEVESVIETRVLTSRILLLLFRFLLLFLLFLLSLLGHADPPVEGSIKQYQ</sequence>
<dbReference type="KEGG" id="dfd:Desfe_0102"/>
<dbReference type="EMBL" id="CP003321">
    <property type="protein sequence ID" value="AFL66015.1"/>
    <property type="molecule type" value="Genomic_DNA"/>
</dbReference>
<evidence type="ECO:0000313" key="3">
    <source>
        <dbReference type="Proteomes" id="UP000006175"/>
    </source>
</evidence>
<feature type="transmembrane region" description="Helical" evidence="1">
    <location>
        <begin position="48"/>
        <end position="67"/>
    </location>
</feature>
<protein>
    <submittedName>
        <fullName evidence="2">Uncharacterized protein</fullName>
    </submittedName>
</protein>
<proteinExistence type="predicted"/>
<evidence type="ECO:0000313" key="2">
    <source>
        <dbReference type="EMBL" id="AFL66015.1"/>
    </source>
</evidence>
<dbReference type="Proteomes" id="UP000006175">
    <property type="component" value="Chromosome"/>
</dbReference>